<proteinExistence type="predicted"/>
<feature type="region of interest" description="Disordered" evidence="1">
    <location>
        <begin position="1"/>
        <end position="52"/>
    </location>
</feature>
<reference evidence="3 4" key="1">
    <citation type="submission" date="2019-08" db="EMBL/GenBank/DDBJ databases">
        <title>Bacillus genomes from the desert of Cuatro Cienegas, Coahuila.</title>
        <authorList>
            <person name="Olmedo-Alvarez G."/>
        </authorList>
    </citation>
    <scope>NUCLEOTIDE SEQUENCE [LARGE SCALE GENOMIC DNA]</scope>
    <source>
        <strain evidence="3 4">CH28_1T</strain>
    </source>
</reference>
<evidence type="ECO:0000313" key="4">
    <source>
        <dbReference type="Proteomes" id="UP000322524"/>
    </source>
</evidence>
<protein>
    <recommendedName>
        <fullName evidence="5">SPOR domain-containing protein</fullName>
    </recommendedName>
</protein>
<feature type="region of interest" description="Disordered" evidence="1">
    <location>
        <begin position="64"/>
        <end position="121"/>
    </location>
</feature>
<feature type="compositionally biased region" description="Basic and acidic residues" evidence="1">
    <location>
        <begin position="29"/>
        <end position="50"/>
    </location>
</feature>
<sequence length="373" mass="40099">MDNHQVKIKINGKENSYGYGKKKNKHNKEKVQPEQKDVPVKDDFPEEERPIIIVDETAAAAEKKEEEFEWVLPEETPAKPKNNSKDSSTKPSYIEDLRQLNKEKGKGSKARPAPFGKKKKLVPPSFSKQLLVSIGMAIGIGTCLGFLILGVMNMSESPVNPSVPTAAPAPTGSNEPTDTPAAVNGDGSATIPAQNISVLQAGAFFTQDGTQAEMDRLKAAGLPAVAVGSEPTFVLMAVGHSVDGMKQIATGVLDKGFEPFAKEISLSEKTIDSLTQQDTQLLQEGQTLYNQLTVATALLLQGGSLDSATAESLNASFEKVAAIKDAELSEATKGWKASLDGAYQDLKSYQDSKDAQTLWNAQQKLLDATAFLY</sequence>
<name>A0A5D4T2Q9_9BACI</name>
<evidence type="ECO:0000313" key="3">
    <source>
        <dbReference type="EMBL" id="TYS68938.1"/>
    </source>
</evidence>
<comment type="caution">
    <text evidence="3">The sequence shown here is derived from an EMBL/GenBank/DDBJ whole genome shotgun (WGS) entry which is preliminary data.</text>
</comment>
<keyword evidence="2" id="KW-0812">Transmembrane</keyword>
<accession>A0A5D4T2Q9</accession>
<feature type="compositionally biased region" description="Basic and acidic residues" evidence="1">
    <location>
        <begin position="83"/>
        <end position="106"/>
    </location>
</feature>
<feature type="region of interest" description="Disordered" evidence="1">
    <location>
        <begin position="159"/>
        <end position="180"/>
    </location>
</feature>
<dbReference type="Proteomes" id="UP000322524">
    <property type="component" value="Unassembled WGS sequence"/>
</dbReference>
<keyword evidence="2" id="KW-1133">Transmembrane helix</keyword>
<dbReference type="AlphaFoldDB" id="A0A5D4T2Q9"/>
<dbReference type="RefSeq" id="WP_148987782.1">
    <property type="nucleotide sequence ID" value="NZ_VTEV01000003.1"/>
</dbReference>
<evidence type="ECO:0000256" key="2">
    <source>
        <dbReference type="SAM" id="Phobius"/>
    </source>
</evidence>
<evidence type="ECO:0008006" key="5">
    <source>
        <dbReference type="Google" id="ProtNLM"/>
    </source>
</evidence>
<keyword evidence="2" id="KW-0472">Membrane</keyword>
<organism evidence="3 4">
    <name type="scientific">Sutcliffiella horikoshii</name>
    <dbReference type="NCBI Taxonomy" id="79883"/>
    <lineage>
        <taxon>Bacteria</taxon>
        <taxon>Bacillati</taxon>
        <taxon>Bacillota</taxon>
        <taxon>Bacilli</taxon>
        <taxon>Bacillales</taxon>
        <taxon>Bacillaceae</taxon>
        <taxon>Sutcliffiella</taxon>
    </lineage>
</organism>
<gene>
    <name evidence="3" type="ORF">FZC76_08395</name>
</gene>
<feature type="transmembrane region" description="Helical" evidence="2">
    <location>
        <begin position="130"/>
        <end position="152"/>
    </location>
</feature>
<dbReference type="EMBL" id="VTEV01000003">
    <property type="protein sequence ID" value="TYS68938.1"/>
    <property type="molecule type" value="Genomic_DNA"/>
</dbReference>
<dbReference type="OrthoDB" id="2964557at2"/>
<evidence type="ECO:0000256" key="1">
    <source>
        <dbReference type="SAM" id="MobiDB-lite"/>
    </source>
</evidence>